<gene>
    <name evidence="2" type="ORF">EOE18_13560</name>
</gene>
<evidence type="ECO:0000313" key="2">
    <source>
        <dbReference type="EMBL" id="RVU03884.1"/>
    </source>
</evidence>
<keyword evidence="1" id="KW-0732">Signal</keyword>
<organism evidence="2 3">
    <name type="scientific">Novosphingobium umbonatum</name>
    <dbReference type="NCBI Taxonomy" id="1908524"/>
    <lineage>
        <taxon>Bacteria</taxon>
        <taxon>Pseudomonadati</taxon>
        <taxon>Pseudomonadota</taxon>
        <taxon>Alphaproteobacteria</taxon>
        <taxon>Sphingomonadales</taxon>
        <taxon>Sphingomonadaceae</taxon>
        <taxon>Novosphingobium</taxon>
    </lineage>
</organism>
<evidence type="ECO:0000256" key="1">
    <source>
        <dbReference type="SAM" id="SignalP"/>
    </source>
</evidence>
<evidence type="ECO:0000313" key="3">
    <source>
        <dbReference type="Proteomes" id="UP000282837"/>
    </source>
</evidence>
<dbReference type="RefSeq" id="WP_127710416.1">
    <property type="nucleotide sequence ID" value="NZ_SACO01000011.1"/>
</dbReference>
<comment type="caution">
    <text evidence="2">The sequence shown here is derived from an EMBL/GenBank/DDBJ whole genome shotgun (WGS) entry which is preliminary data.</text>
</comment>
<dbReference type="Proteomes" id="UP000282837">
    <property type="component" value="Unassembled WGS sequence"/>
</dbReference>
<accession>A0A3S2VBV0</accession>
<protein>
    <submittedName>
        <fullName evidence="2">Uncharacterized protein</fullName>
    </submittedName>
</protein>
<feature type="signal peptide" evidence="1">
    <location>
        <begin position="1"/>
        <end position="18"/>
    </location>
</feature>
<dbReference type="EMBL" id="SACO01000011">
    <property type="protein sequence ID" value="RVU03884.1"/>
    <property type="molecule type" value="Genomic_DNA"/>
</dbReference>
<sequence length="95" mass="10575">MIGLKGIALALAATLCLAACSPDKASSNISERRNLPEQAENIASFPIEPHQWHSDPDCFEVGAHMYGQRASFIEIDVEKIKLRSPRIFQGYFVRT</sequence>
<dbReference type="AlphaFoldDB" id="A0A3S2VBV0"/>
<proteinExistence type="predicted"/>
<keyword evidence="3" id="KW-1185">Reference proteome</keyword>
<name>A0A3S2VBV0_9SPHN</name>
<dbReference type="OrthoDB" id="9995112at2"/>
<feature type="chain" id="PRO_5018587966" evidence="1">
    <location>
        <begin position="19"/>
        <end position="95"/>
    </location>
</feature>
<reference evidence="2 3" key="1">
    <citation type="submission" date="2019-01" db="EMBL/GenBank/DDBJ databases">
        <authorList>
            <person name="Chen W.-M."/>
        </authorList>
    </citation>
    <scope>NUCLEOTIDE SEQUENCE [LARGE SCALE GENOMIC DNA]</scope>
    <source>
        <strain evidence="2 3">FSY-9</strain>
    </source>
</reference>